<keyword evidence="1" id="KW-1003">Cell membrane</keyword>
<dbReference type="Gene3D" id="3.40.50.410">
    <property type="entry name" value="von Willebrand factor, type A domain"/>
    <property type="match status" value="1"/>
</dbReference>
<protein>
    <submittedName>
        <fullName evidence="7">VWA domain-containing protein</fullName>
    </submittedName>
</protein>
<accession>A0ABW5XPH3</accession>
<keyword evidence="8" id="KW-1185">Reference proteome</keyword>
<evidence type="ECO:0000256" key="4">
    <source>
        <dbReference type="ARBA" id="ARBA00023136"/>
    </source>
</evidence>
<dbReference type="SUPFAM" id="SSF53300">
    <property type="entry name" value="vWA-like"/>
    <property type="match status" value="1"/>
</dbReference>
<organism evidence="7 8">
    <name type="scientific">Mucilaginibacter antarcticus</name>
    <dbReference type="NCBI Taxonomy" id="1855725"/>
    <lineage>
        <taxon>Bacteria</taxon>
        <taxon>Pseudomonadati</taxon>
        <taxon>Bacteroidota</taxon>
        <taxon>Sphingobacteriia</taxon>
        <taxon>Sphingobacteriales</taxon>
        <taxon>Sphingobacteriaceae</taxon>
        <taxon>Mucilaginibacter</taxon>
    </lineage>
</organism>
<proteinExistence type="predicted"/>
<reference evidence="8" key="1">
    <citation type="journal article" date="2019" name="Int. J. Syst. Evol. Microbiol.">
        <title>The Global Catalogue of Microorganisms (GCM) 10K type strain sequencing project: providing services to taxonomists for standard genome sequencing and annotation.</title>
        <authorList>
            <consortium name="The Broad Institute Genomics Platform"/>
            <consortium name="The Broad Institute Genome Sequencing Center for Infectious Disease"/>
            <person name="Wu L."/>
            <person name="Ma J."/>
        </authorList>
    </citation>
    <scope>NUCLEOTIDE SEQUENCE [LARGE SCALE GENOMIC DNA]</scope>
    <source>
        <strain evidence="8">KCTC 52232</strain>
    </source>
</reference>
<dbReference type="EMBL" id="JBHUON010000012">
    <property type="protein sequence ID" value="MFD2865301.1"/>
    <property type="molecule type" value="Genomic_DNA"/>
</dbReference>
<evidence type="ECO:0000256" key="1">
    <source>
        <dbReference type="ARBA" id="ARBA00022475"/>
    </source>
</evidence>
<evidence type="ECO:0000313" key="8">
    <source>
        <dbReference type="Proteomes" id="UP001597601"/>
    </source>
</evidence>
<evidence type="ECO:0000256" key="3">
    <source>
        <dbReference type="ARBA" id="ARBA00022989"/>
    </source>
</evidence>
<keyword evidence="3 5" id="KW-1133">Transmembrane helix</keyword>
<comment type="caution">
    <text evidence="7">The sequence shown here is derived from an EMBL/GenBank/DDBJ whole genome shotgun (WGS) entry which is preliminary data.</text>
</comment>
<evidence type="ECO:0000313" key="7">
    <source>
        <dbReference type="EMBL" id="MFD2865301.1"/>
    </source>
</evidence>
<gene>
    <name evidence="7" type="ORF">ACFSYC_11440</name>
</gene>
<feature type="transmembrane region" description="Helical" evidence="5">
    <location>
        <begin position="7"/>
        <end position="26"/>
    </location>
</feature>
<feature type="domain" description="VWFA" evidence="6">
    <location>
        <begin position="91"/>
        <end position="290"/>
    </location>
</feature>
<dbReference type="PANTHER" id="PTHR22550:SF5">
    <property type="entry name" value="LEUCINE ZIPPER PROTEIN 4"/>
    <property type="match status" value="1"/>
</dbReference>
<name>A0ABW5XPH3_9SPHI</name>
<keyword evidence="2 5" id="KW-0812">Transmembrane</keyword>
<feature type="transmembrane region" description="Helical" evidence="5">
    <location>
        <begin position="59"/>
        <end position="78"/>
    </location>
</feature>
<evidence type="ECO:0000259" key="6">
    <source>
        <dbReference type="PROSITE" id="PS50234"/>
    </source>
</evidence>
<dbReference type="RefSeq" id="WP_377127386.1">
    <property type="nucleotide sequence ID" value="NZ_JBHUON010000012.1"/>
</dbReference>
<dbReference type="InterPro" id="IPR036465">
    <property type="entry name" value="vWFA_dom_sf"/>
</dbReference>
<keyword evidence="4 5" id="KW-0472">Membrane</keyword>
<dbReference type="InterPro" id="IPR002035">
    <property type="entry name" value="VWF_A"/>
</dbReference>
<dbReference type="PROSITE" id="PS50234">
    <property type="entry name" value="VWFA"/>
    <property type="match status" value="1"/>
</dbReference>
<sequence>MLRFAHIEYLWGLAAIPLFLLIFLWVNNWKQKALKALGHRQVINKIVPAVSFSAPKIKFALFMLAFAFLVVGIADPQIGSKIVEEKRKGADLMILLDVSNSMLAQDMAPNRLENAKLAISQLIDNLHSDRIGMIVFAGEAYVQLPVTTDYAAAKLFLNTINTDMVPTQGTAIGAAIELGLKSFDFKNGTGKAMIVITDGENHEDDAIAAVKKAVDQDVSVNVIGMGSEEGAPMPVYRDNKQVGFRTDSSGQSVITKLNEAMCKEIAAAGKGTYVRATNANSGLNIVTSQIEKVQRKTYDAKSFKDFEDRFQYLIGLALLCLAIEFFITNRKSVRLSNVKLFEVRNG</sequence>
<evidence type="ECO:0000256" key="2">
    <source>
        <dbReference type="ARBA" id="ARBA00022692"/>
    </source>
</evidence>
<dbReference type="Proteomes" id="UP001597601">
    <property type="component" value="Unassembled WGS sequence"/>
</dbReference>
<dbReference type="SMART" id="SM00327">
    <property type="entry name" value="VWA"/>
    <property type="match status" value="1"/>
</dbReference>
<feature type="transmembrane region" description="Helical" evidence="5">
    <location>
        <begin position="310"/>
        <end position="327"/>
    </location>
</feature>
<evidence type="ECO:0000256" key="5">
    <source>
        <dbReference type="SAM" id="Phobius"/>
    </source>
</evidence>
<dbReference type="PANTHER" id="PTHR22550">
    <property type="entry name" value="SPORE GERMINATION PROTEIN"/>
    <property type="match status" value="1"/>
</dbReference>
<dbReference type="Pfam" id="PF13519">
    <property type="entry name" value="VWA_2"/>
    <property type="match status" value="1"/>
</dbReference>
<dbReference type="InterPro" id="IPR050768">
    <property type="entry name" value="UPF0353/GerABKA_families"/>
</dbReference>